<accession>A0ACC2PDA8</accession>
<protein>
    <submittedName>
        <fullName evidence="1">Uncharacterized protein</fullName>
    </submittedName>
</protein>
<sequence>MQLVSVSISGASHNRPRSTTTAPQGPNFRVAEGNRTTIDKHPYEVSFEGEIRSNDCAGIIVSREWVLTSATCILRRDSKTWVRSGTSFRRQHGMTHKIVSVKIHENHDQAHHKNNIALVKVDEPFRDDQIVMLPANREHIDIGVKGIISGYGKNNKNEDGRRLHAIEVSVIDPDDCDVPGRKRVYNNEFCAEHTDRGRSLCSGDDGAPMIGHGFGPVQDVLLGLVSIRSGHSCDSRKADLFIDVGYYREWIDGITGGRKSDGSDEHKPKDCDHRDKNHDCVDPNNRNKHPDHVDPGRRAKHHDDDESCDDLCDWLYWLG</sequence>
<dbReference type="EMBL" id="CM056742">
    <property type="protein sequence ID" value="KAJ8680986.1"/>
    <property type="molecule type" value="Genomic_DNA"/>
</dbReference>
<keyword evidence="2" id="KW-1185">Reference proteome</keyword>
<proteinExistence type="predicted"/>
<name>A0ACC2PDA8_9HYME</name>
<evidence type="ECO:0000313" key="2">
    <source>
        <dbReference type="Proteomes" id="UP001239111"/>
    </source>
</evidence>
<gene>
    <name evidence="1" type="ORF">QAD02_016773</name>
</gene>
<evidence type="ECO:0000313" key="1">
    <source>
        <dbReference type="EMBL" id="KAJ8680986.1"/>
    </source>
</evidence>
<organism evidence="1 2">
    <name type="scientific">Eretmocerus hayati</name>
    <dbReference type="NCBI Taxonomy" id="131215"/>
    <lineage>
        <taxon>Eukaryota</taxon>
        <taxon>Metazoa</taxon>
        <taxon>Ecdysozoa</taxon>
        <taxon>Arthropoda</taxon>
        <taxon>Hexapoda</taxon>
        <taxon>Insecta</taxon>
        <taxon>Pterygota</taxon>
        <taxon>Neoptera</taxon>
        <taxon>Endopterygota</taxon>
        <taxon>Hymenoptera</taxon>
        <taxon>Apocrita</taxon>
        <taxon>Proctotrupomorpha</taxon>
        <taxon>Chalcidoidea</taxon>
        <taxon>Aphelinidae</taxon>
        <taxon>Aphelininae</taxon>
        <taxon>Eretmocerus</taxon>
    </lineage>
</organism>
<comment type="caution">
    <text evidence="1">The sequence shown here is derived from an EMBL/GenBank/DDBJ whole genome shotgun (WGS) entry which is preliminary data.</text>
</comment>
<dbReference type="Proteomes" id="UP001239111">
    <property type="component" value="Chromosome 2"/>
</dbReference>
<reference evidence="1" key="1">
    <citation type="submission" date="2023-04" db="EMBL/GenBank/DDBJ databases">
        <title>A chromosome-level genome assembly of the parasitoid wasp Eretmocerus hayati.</title>
        <authorList>
            <person name="Zhong Y."/>
            <person name="Liu S."/>
            <person name="Liu Y."/>
        </authorList>
    </citation>
    <scope>NUCLEOTIDE SEQUENCE</scope>
    <source>
        <strain evidence="1">ZJU_SS_LIU_2023</strain>
    </source>
</reference>